<keyword evidence="2" id="KW-1185">Reference proteome</keyword>
<accession>A0A660HLT8</accession>
<protein>
    <submittedName>
        <fullName evidence="1">Uncharacterized protein</fullName>
    </submittedName>
</protein>
<name>A0A660HLT8_ZIZJU</name>
<reference evidence="1 2" key="1">
    <citation type="journal article" date="2018" name="BMC Genomics">
        <title>Comparative genome analysis of jujube witches'-broom Phytoplasma, an obligate pathogen that causes jujube witches'-broom disease.</title>
        <authorList>
            <person name="Wang J."/>
            <person name="Song L."/>
            <person name="Jiao Q."/>
            <person name="Yang S."/>
            <person name="Gao R."/>
            <person name="Lu X."/>
            <person name="Zhou G."/>
        </authorList>
    </citation>
    <scope>NUCLEOTIDE SEQUENCE [LARGE SCALE GENOMIC DNA]</scope>
    <source>
        <strain evidence="1">Jwb-nky</strain>
    </source>
</reference>
<sequence length="71" mass="8420">MCKIFSIIKPLNQIIIFKNNLVFLLLKIKKSKILNSEVITLIIYFIKFNLKVLTLENISKYFSKNFLNIIQ</sequence>
<evidence type="ECO:0000313" key="2">
    <source>
        <dbReference type="Proteomes" id="UP000272462"/>
    </source>
</evidence>
<dbReference type="AlphaFoldDB" id="A0A660HLT8"/>
<proteinExistence type="predicted"/>
<gene>
    <name evidence="1" type="ORF">CWO85_00430</name>
</gene>
<dbReference type="KEGG" id="pzi:CWO85_00430"/>
<organism evidence="1 2">
    <name type="scientific">Ziziphus jujuba witches'-broom phytoplasma</name>
    <dbReference type="NCBI Taxonomy" id="135727"/>
    <lineage>
        <taxon>Bacteria</taxon>
        <taxon>Bacillati</taxon>
        <taxon>Mycoplasmatota</taxon>
        <taxon>Mollicutes</taxon>
        <taxon>Acholeplasmatales</taxon>
        <taxon>Acholeplasmataceae</taxon>
        <taxon>Candidatus Phytoplasma</taxon>
        <taxon>16SrV (Elm yellows group)</taxon>
    </lineage>
</organism>
<dbReference type="EMBL" id="CP025121">
    <property type="protein sequence ID" value="AYJ01008.1"/>
    <property type="molecule type" value="Genomic_DNA"/>
</dbReference>
<evidence type="ECO:0000313" key="1">
    <source>
        <dbReference type="EMBL" id="AYJ01008.1"/>
    </source>
</evidence>
<dbReference type="Proteomes" id="UP000272462">
    <property type="component" value="Chromosome"/>
</dbReference>